<dbReference type="AlphaFoldDB" id="A0ABD3AR73"/>
<dbReference type="CDD" id="cd01960">
    <property type="entry name" value="nsLTP1"/>
    <property type="match status" value="1"/>
</dbReference>
<proteinExistence type="inferred from homology"/>
<evidence type="ECO:0000313" key="9">
    <source>
        <dbReference type="Proteomes" id="UP001630127"/>
    </source>
</evidence>
<dbReference type="InterPro" id="IPR000528">
    <property type="entry name" value="Plant_nsLTP"/>
</dbReference>
<dbReference type="SUPFAM" id="SSF47699">
    <property type="entry name" value="Bifunctional inhibitor/lipid-transfer protein/seed storage 2S albumin"/>
    <property type="match status" value="1"/>
</dbReference>
<evidence type="ECO:0000256" key="1">
    <source>
        <dbReference type="ARBA" id="ARBA00009748"/>
    </source>
</evidence>
<dbReference type="PANTHER" id="PTHR33076">
    <property type="entry name" value="NON-SPECIFIC LIPID-TRANSFER PROTEIN 2-RELATED"/>
    <property type="match status" value="1"/>
</dbReference>
<name>A0ABD3AR73_9GENT</name>
<keyword evidence="2 5" id="KW-0813">Transport</keyword>
<accession>A0ABD3AR73</accession>
<dbReference type="GO" id="GO:0008289">
    <property type="term" value="F:lipid binding"/>
    <property type="evidence" value="ECO:0007669"/>
    <property type="project" value="UniProtKB-KW"/>
</dbReference>
<evidence type="ECO:0000256" key="5">
    <source>
        <dbReference type="RuleBase" id="RU000628"/>
    </source>
</evidence>
<keyword evidence="4" id="KW-1015">Disulfide bond</keyword>
<dbReference type="PROSITE" id="PS00597">
    <property type="entry name" value="PLANT_LTP"/>
    <property type="match status" value="1"/>
</dbReference>
<dbReference type="FunFam" id="1.10.110.10:FF:000002">
    <property type="entry name" value="Non-specific lipid-transfer protein"/>
    <property type="match status" value="1"/>
</dbReference>
<reference evidence="8 9" key="1">
    <citation type="submission" date="2024-11" db="EMBL/GenBank/DDBJ databases">
        <title>A near-complete genome assembly of Cinchona calisaya.</title>
        <authorList>
            <person name="Lian D.C."/>
            <person name="Zhao X.W."/>
            <person name="Wei L."/>
        </authorList>
    </citation>
    <scope>NUCLEOTIDE SEQUENCE [LARGE SCALE GENOMIC DNA]</scope>
    <source>
        <tissue evidence="8">Nenye</tissue>
    </source>
</reference>
<keyword evidence="9" id="KW-1185">Reference proteome</keyword>
<dbReference type="Proteomes" id="UP001630127">
    <property type="component" value="Unassembled WGS sequence"/>
</dbReference>
<evidence type="ECO:0000256" key="4">
    <source>
        <dbReference type="ARBA" id="ARBA00023157"/>
    </source>
</evidence>
<dbReference type="InterPro" id="IPR016140">
    <property type="entry name" value="Bifunc_inhib/LTP/seed_store"/>
</dbReference>
<evidence type="ECO:0000259" key="7">
    <source>
        <dbReference type="SMART" id="SM00499"/>
    </source>
</evidence>
<evidence type="ECO:0000256" key="6">
    <source>
        <dbReference type="SAM" id="SignalP"/>
    </source>
</evidence>
<feature type="domain" description="Bifunctional inhibitor/plant lipid transfer protein/seed storage helical" evidence="7">
    <location>
        <begin position="28"/>
        <end position="112"/>
    </location>
</feature>
<dbReference type="InterPro" id="IPR036312">
    <property type="entry name" value="Bifun_inhib/LTP/seed_sf"/>
</dbReference>
<keyword evidence="3 5" id="KW-0446">Lipid-binding</keyword>
<dbReference type="Pfam" id="PF00234">
    <property type="entry name" value="Tryp_alpha_amyl"/>
    <property type="match status" value="1"/>
</dbReference>
<comment type="similarity">
    <text evidence="1 5">Belongs to the plant LTP family.</text>
</comment>
<keyword evidence="6" id="KW-0732">Signal</keyword>
<dbReference type="PRINTS" id="PR00382">
    <property type="entry name" value="LIPIDTRNSFER"/>
</dbReference>
<protein>
    <recommendedName>
        <fullName evidence="5">Non-specific lipid-transfer protein</fullName>
    </recommendedName>
</protein>
<feature type="signal peptide" evidence="6">
    <location>
        <begin position="1"/>
        <end position="24"/>
    </location>
</feature>
<evidence type="ECO:0000256" key="2">
    <source>
        <dbReference type="ARBA" id="ARBA00022448"/>
    </source>
</evidence>
<dbReference type="SMART" id="SM00499">
    <property type="entry name" value="AAI"/>
    <property type="match status" value="1"/>
</dbReference>
<evidence type="ECO:0000313" key="8">
    <source>
        <dbReference type="EMBL" id="KAL3533680.1"/>
    </source>
</evidence>
<evidence type="ECO:0000256" key="3">
    <source>
        <dbReference type="ARBA" id="ARBA00023121"/>
    </source>
</evidence>
<sequence>MAKFAGIVCLVLMCIVVVAPHAKAIITCGQVVNSLRFCISYVTKGGIIPPGCCDGIRSLNSAARTPADRRATCACLKSLASSIRAINPGLVAGLPGKCGVSIPYPISTKTDCSKVN</sequence>
<dbReference type="Gene3D" id="1.10.110.10">
    <property type="entry name" value="Plant lipid-transfer and hydrophobic proteins"/>
    <property type="match status" value="1"/>
</dbReference>
<organism evidence="8 9">
    <name type="scientific">Cinchona calisaya</name>
    <dbReference type="NCBI Taxonomy" id="153742"/>
    <lineage>
        <taxon>Eukaryota</taxon>
        <taxon>Viridiplantae</taxon>
        <taxon>Streptophyta</taxon>
        <taxon>Embryophyta</taxon>
        <taxon>Tracheophyta</taxon>
        <taxon>Spermatophyta</taxon>
        <taxon>Magnoliopsida</taxon>
        <taxon>eudicotyledons</taxon>
        <taxon>Gunneridae</taxon>
        <taxon>Pentapetalae</taxon>
        <taxon>asterids</taxon>
        <taxon>lamiids</taxon>
        <taxon>Gentianales</taxon>
        <taxon>Rubiaceae</taxon>
        <taxon>Cinchonoideae</taxon>
        <taxon>Cinchoneae</taxon>
        <taxon>Cinchona</taxon>
    </lineage>
</organism>
<gene>
    <name evidence="8" type="ORF">ACH5RR_007201</name>
</gene>
<comment type="function">
    <text evidence="5">Plant non-specific lipid-transfer proteins transfer phospholipids as well as galactolipids across membranes. May play a role in wax or cutin deposition in the cell walls of expanding epidermal cells and certain secretory tissues.</text>
</comment>
<comment type="caution">
    <text evidence="8">The sequence shown here is derived from an EMBL/GenBank/DDBJ whole genome shotgun (WGS) entry which is preliminary data.</text>
</comment>
<feature type="chain" id="PRO_5044859376" description="Non-specific lipid-transfer protein" evidence="6">
    <location>
        <begin position="25"/>
        <end position="116"/>
    </location>
</feature>
<dbReference type="EMBL" id="JBJUIK010000003">
    <property type="protein sequence ID" value="KAL3533680.1"/>
    <property type="molecule type" value="Genomic_DNA"/>
</dbReference>